<evidence type="ECO:0000256" key="5">
    <source>
        <dbReference type="ARBA" id="ARBA00012029"/>
    </source>
</evidence>
<dbReference type="Gene3D" id="3.40.1350.10">
    <property type="match status" value="1"/>
</dbReference>
<dbReference type="EC" id="3.1.4.1" evidence="5"/>
<dbReference type="eggNOG" id="COG2176">
    <property type="taxonomic scope" value="Bacteria"/>
</dbReference>
<accession>C5BQV3</accession>
<dbReference type="OrthoDB" id="9803913at2"/>
<dbReference type="InterPro" id="IPR014883">
    <property type="entry name" value="VRR_NUC"/>
</dbReference>
<evidence type="ECO:0000256" key="8">
    <source>
        <dbReference type="ARBA" id="ARBA00022801"/>
    </source>
</evidence>
<gene>
    <name evidence="12" type="ordered locus">TERTU_3455</name>
</gene>
<comment type="catalytic activity">
    <reaction evidence="1">
        <text>Hydrolytically removes 5'-nucleotides successively from the 3'-hydroxy termini of 3'-hydroxy-terminated oligonucleotides.</text>
        <dbReference type="EC" id="3.1.4.1"/>
    </reaction>
</comment>
<dbReference type="EMBL" id="CP001614">
    <property type="protein sequence ID" value="ACR14087.1"/>
    <property type="molecule type" value="Genomic_DNA"/>
</dbReference>
<reference evidence="12 13" key="1">
    <citation type="journal article" date="2009" name="PLoS ONE">
        <title>The complete genome of Teredinibacter turnerae T7901: an intracellular endosymbiont of marine wood-boring bivalves (shipworms).</title>
        <authorList>
            <person name="Yang J.C."/>
            <person name="Madupu R."/>
            <person name="Durkin A.S."/>
            <person name="Ekborg N.A."/>
            <person name="Pedamallu C.S."/>
            <person name="Hostetler J.B."/>
            <person name="Radune D."/>
            <person name="Toms B.S."/>
            <person name="Henrissat B."/>
            <person name="Coutinho P.M."/>
            <person name="Schwarz S."/>
            <person name="Field L."/>
            <person name="Trindade-Silva A.E."/>
            <person name="Soares C.A.G."/>
            <person name="Elshahawi S."/>
            <person name="Hanora A."/>
            <person name="Schmidt E.W."/>
            <person name="Haygood M.G."/>
            <person name="Posfai J."/>
            <person name="Benner J."/>
            <person name="Madinger C."/>
            <person name="Nove J."/>
            <person name="Anton B."/>
            <person name="Chaudhary K."/>
            <person name="Foster J."/>
            <person name="Holman A."/>
            <person name="Kumar S."/>
            <person name="Lessard P.A."/>
            <person name="Luyten Y.A."/>
            <person name="Slatko B."/>
            <person name="Wood N."/>
            <person name="Wu B."/>
            <person name="Teplitski M."/>
            <person name="Mougous J.D."/>
            <person name="Ward N."/>
            <person name="Eisen J.A."/>
            <person name="Badger J.H."/>
            <person name="Distel D.L."/>
        </authorList>
    </citation>
    <scope>NUCLEOTIDE SEQUENCE [LARGE SCALE GENOMIC DNA]</scope>
    <source>
        <strain evidence="13">ATCC 39867 / T7901</strain>
    </source>
</reference>
<keyword evidence="13" id="KW-1185">Reference proteome</keyword>
<evidence type="ECO:0000256" key="9">
    <source>
        <dbReference type="ARBA" id="ARBA00022842"/>
    </source>
</evidence>
<dbReference type="HOGENOM" id="CLU_036183_0_0_6"/>
<comment type="similarity">
    <text evidence="4">Belongs to the FAN1 family.</text>
</comment>
<dbReference type="KEGG" id="ttu:TERTU_3455"/>
<dbReference type="GO" id="GO:0036297">
    <property type="term" value="P:interstrand cross-link repair"/>
    <property type="evidence" value="ECO:0007669"/>
    <property type="project" value="InterPro"/>
</dbReference>
<dbReference type="AlphaFoldDB" id="C5BQV3"/>
<dbReference type="GO" id="GO:0017108">
    <property type="term" value="F:5'-flap endonuclease activity"/>
    <property type="evidence" value="ECO:0007669"/>
    <property type="project" value="TreeGrafter"/>
</dbReference>
<dbReference type="STRING" id="377629.TERTU_3455"/>
<evidence type="ECO:0000313" key="12">
    <source>
        <dbReference type="EMBL" id="ACR14087.1"/>
    </source>
</evidence>
<dbReference type="Proteomes" id="UP000009080">
    <property type="component" value="Chromosome"/>
</dbReference>
<dbReference type="RefSeq" id="WP_015820203.1">
    <property type="nucleotide sequence ID" value="NC_012997.1"/>
</dbReference>
<name>C5BQV3_TERTT</name>
<dbReference type="InterPro" id="IPR049125">
    <property type="entry name" value="FAN1-like_WH"/>
</dbReference>
<feature type="domain" description="VRR-NUC" evidence="11">
    <location>
        <begin position="452"/>
        <end position="561"/>
    </location>
</feature>
<keyword evidence="9" id="KW-0460">Magnesium</keyword>
<evidence type="ECO:0000313" key="13">
    <source>
        <dbReference type="Proteomes" id="UP000009080"/>
    </source>
</evidence>
<dbReference type="InterPro" id="IPR033315">
    <property type="entry name" value="Fan1-like"/>
</dbReference>
<dbReference type="GO" id="GO:0008409">
    <property type="term" value="F:5'-3' exonuclease activity"/>
    <property type="evidence" value="ECO:0007669"/>
    <property type="project" value="TreeGrafter"/>
</dbReference>
<evidence type="ECO:0000256" key="2">
    <source>
        <dbReference type="ARBA" id="ARBA00001936"/>
    </source>
</evidence>
<evidence type="ECO:0000256" key="10">
    <source>
        <dbReference type="ARBA" id="ARBA00023211"/>
    </source>
</evidence>
<comment type="cofactor">
    <cofactor evidence="3">
        <name>Mg(2+)</name>
        <dbReference type="ChEBI" id="CHEBI:18420"/>
    </cofactor>
</comment>
<dbReference type="SMART" id="SM00990">
    <property type="entry name" value="VRR_NUC"/>
    <property type="match status" value="1"/>
</dbReference>
<evidence type="ECO:0000259" key="11">
    <source>
        <dbReference type="SMART" id="SM00990"/>
    </source>
</evidence>
<dbReference type="Pfam" id="PF21315">
    <property type="entry name" value="FAN1_HTH"/>
    <property type="match status" value="1"/>
</dbReference>
<dbReference type="PANTHER" id="PTHR15749:SF4">
    <property type="entry name" value="FANCONI-ASSOCIATED NUCLEASE 1"/>
    <property type="match status" value="1"/>
</dbReference>
<sequence length="562" mass="64890">MPPIASAQSQPVARTVLPDPLYYLANFQRVIQRVYERYDDLLSTEEQDFYRRLQLLSGDAQALYVRLLTRKGPLFRTSKLRYQEISDQSQAVADLVAQQLVIQPSEINLLDTFPLFTKQEWLELLPGAAAQRLAKAALVPLLQSLPEPVQTIIEQQGETLIQLNSSEHFATFCLLYFSNGRQDLTEFVLRDLGVYRYENYSLARATRVFTHREQIDKMLAYYRLRDVLDDLASLSREEILALNTQLPAIACSQQQDKCRGNTLVQRRIERLRLRLARQLERLEAWQDALALYRQCQQQPSCERQVRILHRLAQHQAALKLCQQMFDSPSEAEQTFARQFHPKLLKALGQAATKPAPPALNEVQLFLTAGDSPNVELAAAQSLSVSGDCFYVENTLFLSMFCLVFWEAIFADVPGAFSNEFQTGPHDFYEEDFASQRSQHLESGWRKLEHWQRAPDDLIQVAEQKHGIATPFHMGFMPAPELLKLAITRISLRHWQIIFERLLRDLKENRNGLPDLIYFPNTGGYELVEVKGPGDRLQKNQLRWLHYFAEHQIPCQVAYVQWQ</sequence>
<evidence type="ECO:0000256" key="4">
    <source>
        <dbReference type="ARBA" id="ARBA00005533"/>
    </source>
</evidence>
<dbReference type="InterPro" id="IPR011856">
    <property type="entry name" value="tRNA_endonuc-like_dom_sf"/>
</dbReference>
<comment type="cofactor">
    <cofactor evidence="2">
        <name>Mn(2+)</name>
        <dbReference type="ChEBI" id="CHEBI:29035"/>
    </cofactor>
</comment>
<proteinExistence type="inferred from homology"/>
<dbReference type="GO" id="GO:0070336">
    <property type="term" value="F:flap-structured DNA binding"/>
    <property type="evidence" value="ECO:0007669"/>
    <property type="project" value="TreeGrafter"/>
</dbReference>
<organism evidence="12 13">
    <name type="scientific">Teredinibacter turnerae (strain ATCC 39867 / T7901)</name>
    <dbReference type="NCBI Taxonomy" id="377629"/>
    <lineage>
        <taxon>Bacteria</taxon>
        <taxon>Pseudomonadati</taxon>
        <taxon>Pseudomonadota</taxon>
        <taxon>Gammaproteobacteria</taxon>
        <taxon>Cellvibrionales</taxon>
        <taxon>Cellvibrionaceae</taxon>
        <taxon>Teredinibacter</taxon>
    </lineage>
</organism>
<keyword evidence="10" id="KW-0464">Manganese</keyword>
<evidence type="ECO:0000256" key="6">
    <source>
        <dbReference type="ARBA" id="ARBA00022722"/>
    </source>
</evidence>
<evidence type="ECO:0000256" key="1">
    <source>
        <dbReference type="ARBA" id="ARBA00000983"/>
    </source>
</evidence>
<dbReference type="Pfam" id="PF08774">
    <property type="entry name" value="VRR_NUC"/>
    <property type="match status" value="1"/>
</dbReference>
<evidence type="ECO:0000256" key="7">
    <source>
        <dbReference type="ARBA" id="ARBA00022723"/>
    </source>
</evidence>
<dbReference type="GO" id="GO:0004528">
    <property type="term" value="F:phosphodiesterase I activity"/>
    <property type="evidence" value="ECO:0007669"/>
    <property type="project" value="UniProtKB-EC"/>
</dbReference>
<dbReference type="PANTHER" id="PTHR15749">
    <property type="entry name" value="FANCONI-ASSOCIATED NUCLEASE 1"/>
    <property type="match status" value="1"/>
</dbReference>
<keyword evidence="8" id="KW-0378">Hydrolase</keyword>
<dbReference type="GO" id="GO:0046872">
    <property type="term" value="F:metal ion binding"/>
    <property type="evidence" value="ECO:0007669"/>
    <property type="project" value="UniProtKB-KW"/>
</dbReference>
<keyword evidence="6" id="KW-0540">Nuclease</keyword>
<keyword evidence="7" id="KW-0479">Metal-binding</keyword>
<protein>
    <recommendedName>
        <fullName evidence="5">phosphodiesterase I</fullName>
        <ecNumber evidence="5">3.1.4.1</ecNumber>
    </recommendedName>
</protein>
<evidence type="ECO:0000256" key="3">
    <source>
        <dbReference type="ARBA" id="ARBA00001946"/>
    </source>
</evidence>